<sequence>MFSFVKVHPIISFLIILAIGLLLLRLIGNRSFVVSPQATPASSLSQSNPLHQLTDSLLKAPGNTHSSLVYSLGNPHIALLNRLQLIDVATETIDAQYYLFHDDDSGQAILQALVEAAKRGVKVRLLLDDMDMVSRDGIFVRLVQENPTLQVRIFNPFYLRKFRIPEYPARFPRVTRRMHNKSLTVDQVMTIVGGRNIGNEYFSFKTEVAFADVDLLSAGKIGQDVTAAFDKYWYSGLAFDITQLNTAATDERFNQWKSASSTALNSYRQEVEKNHLAIQNLLNVIGNKTYYADMKVIYDHPEKVIASFSDTEGNITKEIANLMKSAQKELVISSPYFIPGKFGLELFKSLRDRGVEIIILTNSFAANDVAAVHAGYSNYRKQLLAMGVKLYELKPLNSEGDQGFELLGSKRASLHAKAFVVDQKTIFVGSFNLDPRSAIHNTEMGIIFEEPDYGANSVAQTHLYMQQKAYEVQLTDQGKLQWIDNANGITLSVEPEMSSFQRVVITVISWLPVEWLL</sequence>
<dbReference type="EMBL" id="FUYB01000025">
    <property type="protein sequence ID" value="SKA93993.1"/>
    <property type="molecule type" value="Genomic_DNA"/>
</dbReference>
<dbReference type="Proteomes" id="UP000190460">
    <property type="component" value="Unassembled WGS sequence"/>
</dbReference>
<dbReference type="AlphaFoldDB" id="A0A1T4XX55"/>
<dbReference type="STRING" id="92487.SAMN02745130_03615"/>
<dbReference type="Gene3D" id="3.30.870.10">
    <property type="entry name" value="Endonuclease Chain A"/>
    <property type="match status" value="2"/>
</dbReference>
<dbReference type="GO" id="GO:0030572">
    <property type="term" value="F:phosphatidyltransferase activity"/>
    <property type="evidence" value="ECO:0007669"/>
    <property type="project" value="UniProtKB-ARBA"/>
</dbReference>
<keyword evidence="3" id="KW-1185">Reference proteome</keyword>
<dbReference type="CDD" id="cd09113">
    <property type="entry name" value="PLDc_ymdC_like_2"/>
    <property type="match status" value="1"/>
</dbReference>
<proteinExistence type="predicted"/>
<accession>A0A1T4XX55</accession>
<dbReference type="OrthoDB" id="9762009at2"/>
<organism evidence="2 3">
    <name type="scientific">Thiothrix eikelboomii</name>
    <dbReference type="NCBI Taxonomy" id="92487"/>
    <lineage>
        <taxon>Bacteria</taxon>
        <taxon>Pseudomonadati</taxon>
        <taxon>Pseudomonadota</taxon>
        <taxon>Gammaproteobacteria</taxon>
        <taxon>Thiotrichales</taxon>
        <taxon>Thiotrichaceae</taxon>
        <taxon>Thiothrix</taxon>
    </lineage>
</organism>
<feature type="domain" description="PLD phosphodiesterase" evidence="1">
    <location>
        <begin position="174"/>
        <end position="201"/>
    </location>
</feature>
<dbReference type="PANTHER" id="PTHR21248">
    <property type="entry name" value="CARDIOLIPIN SYNTHASE"/>
    <property type="match status" value="1"/>
</dbReference>
<dbReference type="RefSeq" id="WP_159448676.1">
    <property type="nucleotide sequence ID" value="NZ_FUYB01000025.1"/>
</dbReference>
<dbReference type="PROSITE" id="PS50035">
    <property type="entry name" value="PLD"/>
    <property type="match status" value="2"/>
</dbReference>
<dbReference type="Pfam" id="PF13091">
    <property type="entry name" value="PLDc_2"/>
    <property type="match status" value="2"/>
</dbReference>
<reference evidence="2 3" key="1">
    <citation type="submission" date="2017-02" db="EMBL/GenBank/DDBJ databases">
        <authorList>
            <person name="Peterson S.W."/>
        </authorList>
    </citation>
    <scope>NUCLEOTIDE SEQUENCE [LARGE SCALE GENOMIC DNA]</scope>
    <source>
        <strain evidence="2 3">ATCC 49788</strain>
    </source>
</reference>
<evidence type="ECO:0000313" key="3">
    <source>
        <dbReference type="Proteomes" id="UP000190460"/>
    </source>
</evidence>
<name>A0A1T4XX55_9GAMM</name>
<evidence type="ECO:0000313" key="2">
    <source>
        <dbReference type="EMBL" id="SKA93993.1"/>
    </source>
</evidence>
<protein>
    <submittedName>
        <fullName evidence="2">Phosphatidylserine/phosphatidylglycerophosphate/cardiolipin synthase</fullName>
    </submittedName>
</protein>
<dbReference type="GO" id="GO:0032049">
    <property type="term" value="P:cardiolipin biosynthetic process"/>
    <property type="evidence" value="ECO:0007669"/>
    <property type="project" value="UniProtKB-ARBA"/>
</dbReference>
<dbReference type="CDD" id="cd09111">
    <property type="entry name" value="PLDc_ymdC_like_1"/>
    <property type="match status" value="1"/>
</dbReference>
<dbReference type="InterPro" id="IPR025202">
    <property type="entry name" value="PLD-like_dom"/>
</dbReference>
<dbReference type="SMART" id="SM00155">
    <property type="entry name" value="PLDc"/>
    <property type="match status" value="2"/>
</dbReference>
<dbReference type="InterPro" id="IPR001736">
    <property type="entry name" value="PLipase_D/transphosphatidylase"/>
</dbReference>
<evidence type="ECO:0000259" key="1">
    <source>
        <dbReference type="PROSITE" id="PS50035"/>
    </source>
</evidence>
<gene>
    <name evidence="2" type="ORF">SAMN02745130_03615</name>
</gene>
<dbReference type="SUPFAM" id="SSF56024">
    <property type="entry name" value="Phospholipase D/nuclease"/>
    <property type="match status" value="2"/>
</dbReference>
<dbReference type="PANTHER" id="PTHR21248:SF12">
    <property type="entry name" value="CARDIOLIPIN SYNTHASE C"/>
    <property type="match status" value="1"/>
</dbReference>
<feature type="domain" description="PLD phosphodiesterase" evidence="1">
    <location>
        <begin position="410"/>
        <end position="437"/>
    </location>
</feature>